<gene>
    <name evidence="11" type="ORF">C7440_1306</name>
</gene>
<dbReference type="GO" id="GO:0071978">
    <property type="term" value="P:bacterial-type flagellum-dependent swarming motility"/>
    <property type="evidence" value="ECO:0007669"/>
    <property type="project" value="TreeGrafter"/>
</dbReference>
<evidence type="ECO:0000256" key="1">
    <source>
        <dbReference type="ARBA" id="ARBA00002254"/>
    </source>
</evidence>
<protein>
    <recommendedName>
        <fullName evidence="10">Flagellar protein FliL</fullName>
    </recommendedName>
</protein>
<keyword evidence="11" id="KW-0969">Cilium</keyword>
<evidence type="ECO:0000256" key="10">
    <source>
        <dbReference type="RuleBase" id="RU364125"/>
    </source>
</evidence>
<evidence type="ECO:0000256" key="2">
    <source>
        <dbReference type="ARBA" id="ARBA00004162"/>
    </source>
</evidence>
<evidence type="ECO:0000313" key="12">
    <source>
        <dbReference type="Proteomes" id="UP000246145"/>
    </source>
</evidence>
<evidence type="ECO:0000256" key="6">
    <source>
        <dbReference type="ARBA" id="ARBA00022692"/>
    </source>
</evidence>
<comment type="caution">
    <text evidence="11">The sequence shown here is derived from an EMBL/GenBank/DDBJ whole genome shotgun (WGS) entry which is preliminary data.</text>
</comment>
<dbReference type="STRING" id="1231391.GCA_000308195_02712"/>
<keyword evidence="4" id="KW-1003">Cell membrane</keyword>
<evidence type="ECO:0000256" key="3">
    <source>
        <dbReference type="ARBA" id="ARBA00008281"/>
    </source>
</evidence>
<dbReference type="GO" id="GO:0009425">
    <property type="term" value="C:bacterial-type flagellum basal body"/>
    <property type="evidence" value="ECO:0007669"/>
    <property type="project" value="InterPro"/>
</dbReference>
<dbReference type="PANTHER" id="PTHR35091:SF2">
    <property type="entry name" value="FLAGELLAR PROTEIN FLIL"/>
    <property type="match status" value="1"/>
</dbReference>
<dbReference type="GO" id="GO:0005886">
    <property type="term" value="C:plasma membrane"/>
    <property type="evidence" value="ECO:0007669"/>
    <property type="project" value="UniProtKB-SubCell"/>
</dbReference>
<dbReference type="RefSeq" id="WP_116517845.1">
    <property type="nucleotide sequence ID" value="NZ_JACCEX010000008.1"/>
</dbReference>
<evidence type="ECO:0000256" key="5">
    <source>
        <dbReference type="ARBA" id="ARBA00022500"/>
    </source>
</evidence>
<sequence>MRILNTILLVLILIVAGSAAAFYYFNTSGRQASSAQALEPVKPAVAAPIFLALDPFTVTIPGDRGSQILYTEITLRLNELDSHTTLVQYMPEVRNRVLAELAQHTASELQTTEGRNLLAARLKKVLSASFHPHLNNPGISSVLFTAFVIQ</sequence>
<dbReference type="Proteomes" id="UP000246145">
    <property type="component" value="Unassembled WGS sequence"/>
</dbReference>
<keyword evidence="6" id="KW-0812">Transmembrane</keyword>
<keyword evidence="11" id="KW-0966">Cell projection</keyword>
<dbReference type="OrthoDB" id="5297029at2"/>
<proteinExistence type="inferred from homology"/>
<evidence type="ECO:0000256" key="9">
    <source>
        <dbReference type="ARBA" id="ARBA00023136"/>
    </source>
</evidence>
<keyword evidence="11" id="KW-0282">Flagellum</keyword>
<reference evidence="11 12" key="1">
    <citation type="submission" date="2018-04" db="EMBL/GenBank/DDBJ databases">
        <title>Genomic Encyclopedia of Type Strains, Phase IV (KMG-IV): sequencing the most valuable type-strain genomes for metagenomic binning, comparative biology and taxonomic classification.</title>
        <authorList>
            <person name="Goeker M."/>
        </authorList>
    </citation>
    <scope>NUCLEOTIDE SEQUENCE [LARGE SCALE GENOMIC DNA]</scope>
    <source>
        <strain evidence="11 12">DSM 10065</strain>
    </source>
</reference>
<dbReference type="EMBL" id="QEKO01000001">
    <property type="protein sequence ID" value="PVY68892.1"/>
    <property type="molecule type" value="Genomic_DNA"/>
</dbReference>
<accession>A0A2U1CSK6</accession>
<comment type="function">
    <text evidence="1 10">Controls the rotational direction of flagella during chemotaxis.</text>
</comment>
<dbReference type="Pfam" id="PF03748">
    <property type="entry name" value="FliL"/>
    <property type="match status" value="1"/>
</dbReference>
<evidence type="ECO:0000313" key="11">
    <source>
        <dbReference type="EMBL" id="PVY68892.1"/>
    </source>
</evidence>
<keyword evidence="10" id="KW-0997">Cell inner membrane</keyword>
<keyword evidence="12" id="KW-1185">Reference proteome</keyword>
<evidence type="ECO:0000256" key="8">
    <source>
        <dbReference type="ARBA" id="ARBA00022989"/>
    </source>
</evidence>
<dbReference type="AlphaFoldDB" id="A0A2U1CSK6"/>
<dbReference type="GO" id="GO:0006935">
    <property type="term" value="P:chemotaxis"/>
    <property type="evidence" value="ECO:0007669"/>
    <property type="project" value="UniProtKB-KW"/>
</dbReference>
<keyword evidence="9 10" id="KW-0472">Membrane</keyword>
<name>A0A2U1CSK6_9BURK</name>
<dbReference type="InterPro" id="IPR005503">
    <property type="entry name" value="FliL"/>
</dbReference>
<dbReference type="PANTHER" id="PTHR35091">
    <property type="entry name" value="FLAGELLAR PROTEIN FLIL"/>
    <property type="match status" value="1"/>
</dbReference>
<organism evidence="11 12">
    <name type="scientific">Pusillimonas noertemannii</name>
    <dbReference type="NCBI Taxonomy" id="305977"/>
    <lineage>
        <taxon>Bacteria</taxon>
        <taxon>Pseudomonadati</taxon>
        <taxon>Pseudomonadota</taxon>
        <taxon>Betaproteobacteria</taxon>
        <taxon>Burkholderiales</taxon>
        <taxon>Alcaligenaceae</taxon>
        <taxon>Pusillimonas</taxon>
    </lineage>
</organism>
<evidence type="ECO:0000256" key="4">
    <source>
        <dbReference type="ARBA" id="ARBA00022475"/>
    </source>
</evidence>
<keyword evidence="7 10" id="KW-0283">Flagellar rotation</keyword>
<evidence type="ECO:0000256" key="7">
    <source>
        <dbReference type="ARBA" id="ARBA00022779"/>
    </source>
</evidence>
<comment type="subcellular location">
    <subcellularLocation>
        <location evidence="10">Cell inner membrane</location>
    </subcellularLocation>
    <subcellularLocation>
        <location evidence="2">Cell membrane</location>
        <topology evidence="2">Single-pass membrane protein</topology>
    </subcellularLocation>
</comment>
<keyword evidence="8" id="KW-1133">Transmembrane helix</keyword>
<comment type="similarity">
    <text evidence="3 10">Belongs to the FliL family.</text>
</comment>
<keyword evidence="5 10" id="KW-0145">Chemotaxis</keyword>